<keyword evidence="14" id="KW-1185">Reference proteome</keyword>
<evidence type="ECO:0000259" key="12">
    <source>
        <dbReference type="PROSITE" id="PS50821"/>
    </source>
</evidence>
<protein>
    <submittedName>
        <fullName evidence="15">Piwi-like protein 4</fullName>
    </submittedName>
</protein>
<keyword evidence="8" id="KW-0943">RNA-mediated gene silencing</keyword>
<keyword evidence="2" id="KW-0217">Developmental protein</keyword>
<proteinExistence type="inferred from homology"/>
<dbReference type="GeneID" id="105992844"/>
<keyword evidence="3" id="KW-0963">Cytoplasm</keyword>
<evidence type="ECO:0000256" key="10">
    <source>
        <dbReference type="ARBA" id="ARBA00038291"/>
    </source>
</evidence>
<dbReference type="GO" id="GO:0030154">
    <property type="term" value="P:cell differentiation"/>
    <property type="evidence" value="ECO:0007669"/>
    <property type="project" value="UniProtKB-KW"/>
</dbReference>
<dbReference type="Gene3D" id="3.40.50.2300">
    <property type="match status" value="1"/>
</dbReference>
<evidence type="ECO:0000256" key="3">
    <source>
        <dbReference type="ARBA" id="ARBA00022490"/>
    </source>
</evidence>
<evidence type="ECO:0000256" key="8">
    <source>
        <dbReference type="ARBA" id="ARBA00023158"/>
    </source>
</evidence>
<evidence type="ECO:0000256" key="5">
    <source>
        <dbReference type="ARBA" id="ARBA00022845"/>
    </source>
</evidence>
<feature type="domain" description="PAZ" evidence="12">
    <location>
        <begin position="272"/>
        <end position="384"/>
    </location>
</feature>
<keyword evidence="6" id="KW-0744">Spermatogenesis</keyword>
<keyword evidence="9" id="KW-0469">Meiosis</keyword>
<dbReference type="FunFam" id="3.30.420.10:FF:000014">
    <property type="entry name" value="Piwi-like RNA-mediated gene silencing 1"/>
    <property type="match status" value="1"/>
</dbReference>
<dbReference type="Proteomes" id="UP000081671">
    <property type="component" value="Unplaced"/>
</dbReference>
<evidence type="ECO:0000256" key="2">
    <source>
        <dbReference type="ARBA" id="ARBA00022473"/>
    </source>
</evidence>
<dbReference type="InterPro" id="IPR003100">
    <property type="entry name" value="PAZ_dom"/>
</dbReference>
<evidence type="ECO:0000256" key="11">
    <source>
        <dbReference type="SAM" id="MobiDB-lite"/>
    </source>
</evidence>
<dbReference type="PANTHER" id="PTHR22891">
    <property type="entry name" value="EUKARYOTIC TRANSLATION INITIATION FACTOR 2C"/>
    <property type="match status" value="1"/>
</dbReference>
<comment type="subcellular location">
    <subcellularLocation>
        <location evidence="1">Cytoplasm</location>
    </subcellularLocation>
</comment>
<dbReference type="GO" id="GO:0031047">
    <property type="term" value="P:regulatory ncRNA-mediated gene silencing"/>
    <property type="evidence" value="ECO:0007669"/>
    <property type="project" value="UniProtKB-KW"/>
</dbReference>
<dbReference type="SMART" id="SM00950">
    <property type="entry name" value="Piwi"/>
    <property type="match status" value="1"/>
</dbReference>
<feature type="domain" description="Piwi" evidence="13">
    <location>
        <begin position="546"/>
        <end position="848"/>
    </location>
</feature>
<dbReference type="CDD" id="cd04658">
    <property type="entry name" value="Piwi_piwi-like_Euk"/>
    <property type="match status" value="1"/>
</dbReference>
<dbReference type="OrthoDB" id="445936at2759"/>
<dbReference type="SUPFAM" id="SSF53098">
    <property type="entry name" value="Ribonuclease H-like"/>
    <property type="match status" value="1"/>
</dbReference>
<evidence type="ECO:0000256" key="1">
    <source>
        <dbReference type="ARBA" id="ARBA00004496"/>
    </source>
</evidence>
<organism evidence="14 15">
    <name type="scientific">Dipodomys ordii</name>
    <name type="common">Ord's kangaroo rat</name>
    <dbReference type="NCBI Taxonomy" id="10020"/>
    <lineage>
        <taxon>Eukaryota</taxon>
        <taxon>Metazoa</taxon>
        <taxon>Chordata</taxon>
        <taxon>Craniata</taxon>
        <taxon>Vertebrata</taxon>
        <taxon>Euteleostomi</taxon>
        <taxon>Mammalia</taxon>
        <taxon>Eutheria</taxon>
        <taxon>Euarchontoglires</taxon>
        <taxon>Glires</taxon>
        <taxon>Rodentia</taxon>
        <taxon>Castorimorpha</taxon>
        <taxon>Heteromyidae</taxon>
        <taxon>Dipodomyinae</taxon>
        <taxon>Dipodomys</taxon>
    </lineage>
</organism>
<dbReference type="Pfam" id="PF23278">
    <property type="entry name" value="Piwi_N"/>
    <property type="match status" value="1"/>
</dbReference>
<dbReference type="Pfam" id="PF02170">
    <property type="entry name" value="PAZ"/>
    <property type="match status" value="1"/>
</dbReference>
<comment type="similarity">
    <text evidence="10">Belongs to the argonaute family. Piwi subfamily.</text>
</comment>
<keyword evidence="7" id="KW-0694">RNA-binding</keyword>
<evidence type="ECO:0000256" key="9">
    <source>
        <dbReference type="ARBA" id="ARBA00023254"/>
    </source>
</evidence>
<dbReference type="Pfam" id="PF02171">
    <property type="entry name" value="Piwi"/>
    <property type="match status" value="1"/>
</dbReference>
<dbReference type="InParanoid" id="A0A1S3FYC7"/>
<dbReference type="FunFam" id="2.170.260.10:FF:000003">
    <property type="entry name" value="Piwi-like RNA-mediated gene silencing 2"/>
    <property type="match status" value="1"/>
</dbReference>
<dbReference type="GO" id="GO:0051321">
    <property type="term" value="P:meiotic cell cycle"/>
    <property type="evidence" value="ECO:0007669"/>
    <property type="project" value="UniProtKB-KW"/>
</dbReference>
<dbReference type="GO" id="GO:0005737">
    <property type="term" value="C:cytoplasm"/>
    <property type="evidence" value="ECO:0007669"/>
    <property type="project" value="UniProtKB-SubCell"/>
</dbReference>
<feature type="region of interest" description="Disordered" evidence="11">
    <location>
        <begin position="1"/>
        <end position="37"/>
    </location>
</feature>
<keyword evidence="4" id="KW-0221">Differentiation</keyword>
<keyword evidence="5" id="KW-0810">Translation regulation</keyword>
<evidence type="ECO:0000313" key="14">
    <source>
        <dbReference type="Proteomes" id="UP000081671"/>
    </source>
</evidence>
<dbReference type="InterPro" id="IPR003165">
    <property type="entry name" value="Piwi"/>
</dbReference>
<evidence type="ECO:0000313" key="15">
    <source>
        <dbReference type="RefSeq" id="XP_012881380.1"/>
    </source>
</evidence>
<reference evidence="15" key="1">
    <citation type="submission" date="2025-08" db="UniProtKB">
        <authorList>
            <consortium name="RefSeq"/>
        </authorList>
    </citation>
    <scope>IDENTIFICATION</scope>
    <source>
        <tissue evidence="15">Kidney</tissue>
    </source>
</reference>
<dbReference type="RefSeq" id="XP_012881380.1">
    <property type="nucleotide sequence ID" value="XM_013025926.1"/>
</dbReference>
<accession>A0A1S3FYC7</accession>
<evidence type="ECO:0000256" key="6">
    <source>
        <dbReference type="ARBA" id="ARBA00022871"/>
    </source>
</evidence>
<dbReference type="Gene3D" id="2.170.260.10">
    <property type="entry name" value="paz domain"/>
    <property type="match status" value="1"/>
</dbReference>
<dbReference type="InterPro" id="IPR036085">
    <property type="entry name" value="PAZ_dom_sf"/>
</dbReference>
<dbReference type="SMART" id="SM00949">
    <property type="entry name" value="PAZ"/>
    <property type="match status" value="1"/>
</dbReference>
<dbReference type="InterPro" id="IPR036397">
    <property type="entry name" value="RNaseH_sf"/>
</dbReference>
<dbReference type="PROSITE" id="PS50821">
    <property type="entry name" value="PAZ"/>
    <property type="match status" value="1"/>
</dbReference>
<dbReference type="KEGG" id="dord:105992844"/>
<evidence type="ECO:0000259" key="13">
    <source>
        <dbReference type="PROSITE" id="PS50822"/>
    </source>
</evidence>
<gene>
    <name evidence="15" type="primary">LOC105992844</name>
</gene>
<dbReference type="GO" id="GO:0007283">
    <property type="term" value="P:spermatogenesis"/>
    <property type="evidence" value="ECO:0007669"/>
    <property type="project" value="UniProtKB-KW"/>
</dbReference>
<dbReference type="SUPFAM" id="SSF101690">
    <property type="entry name" value="PAZ domain"/>
    <property type="match status" value="1"/>
</dbReference>
<dbReference type="CDD" id="cd02845">
    <property type="entry name" value="PAZ_piwi_like"/>
    <property type="match status" value="1"/>
</dbReference>
<sequence>MSEPAGVSAGRSPQNSSTPNDEHSQAMPLATSVDPSDYEMASCSDFMETSSTSQQNTDGVSFDDVGSTVAERSVKMTPDVMDLGICIREKLAHVKDCKTGSSGVPVTLVTNLFNLDIPRDWQLYQYYVTYNPDIKSRRLRNALLYNHSDLANKAKAFDGAILFLSEKLEKKVTELSSKTHRDETIKMTITLMCELPLRSPVCIHFFNIIFKKILKQLFTCRIGRNFYKLSEAVEIPQHRLSLWPGFAISVSHYESSLLFSADVNYKILRNKSVLELLTDLEHSAGMSEFTQICEKQLIGRVVLTRYNNRTYRIENINWSLKPVHTFRRRDGSEISYVDYYVQRYGITLSDLNQPVLVSLLKSKRNDNTEPQIVHLIPELCFLTGLTAQEVFDFELMETMAAEMRLSPLGRQQHLDRLADNIQRNESARFMLETWGINFGSQVSLTGRILPSEKILMQDHICQPVSAADWSKDIQTCKMLSAPSLNKWLILCSNRTEKVIQSFPRCLRRVGSSMGFNVDYPKIIKVQDNVAAFIRAIQLHVDPSVQLVMCILPSNPNYYDHIKKYLCCDCPVPSQCVLAETLSRSEIMMSIASKIAMQMICKLGGELWAVEIPVRTPLPISSNMYYNVNATLWTWKTNCVFLILCCGIKQVTVEIPQEKVKWFSRCILQNTNTNIADCLKVFMTGALKKWFKYNHYLPARIIVYRDGVEAGQLKTILECEVPQLLSSIRESSPSSRLSMVVVRKRCMTWFLTKVGYTLKNPILGTVVDSEATHPEWYDFYLVSQTAHNGTINPTYYNIIYDDNGLNPDHIQRLTFKLCHLYYNRQGLISVPAPCQYAHKLTFLVAESIHKEPSLGLADCLFYI</sequence>
<dbReference type="AlphaFoldDB" id="A0A1S3FYC7"/>
<evidence type="ECO:0000256" key="7">
    <source>
        <dbReference type="ARBA" id="ARBA00022884"/>
    </source>
</evidence>
<evidence type="ECO:0000256" key="4">
    <source>
        <dbReference type="ARBA" id="ARBA00022782"/>
    </source>
</evidence>
<name>A0A1S3FYC7_DIPOR</name>
<dbReference type="GO" id="GO:0003723">
    <property type="term" value="F:RNA binding"/>
    <property type="evidence" value="ECO:0007669"/>
    <property type="project" value="UniProtKB-KW"/>
</dbReference>
<dbReference type="Gene3D" id="3.30.420.10">
    <property type="entry name" value="Ribonuclease H-like superfamily/Ribonuclease H"/>
    <property type="match status" value="1"/>
</dbReference>
<dbReference type="GO" id="GO:0006417">
    <property type="term" value="P:regulation of translation"/>
    <property type="evidence" value="ECO:0007669"/>
    <property type="project" value="UniProtKB-KW"/>
</dbReference>
<dbReference type="PROSITE" id="PS50822">
    <property type="entry name" value="PIWI"/>
    <property type="match status" value="1"/>
</dbReference>
<dbReference type="InterPro" id="IPR012337">
    <property type="entry name" value="RNaseH-like_sf"/>
</dbReference>